<dbReference type="GeneID" id="64663061"/>
<name>A0AAD4HDH4_9AGAM</name>
<evidence type="ECO:0000259" key="6">
    <source>
        <dbReference type="Pfam" id="PF12851"/>
    </source>
</evidence>
<evidence type="ECO:0000256" key="2">
    <source>
        <dbReference type="ARBA" id="ARBA00022723"/>
    </source>
</evidence>
<keyword evidence="3" id="KW-0223">Dioxygenase</keyword>
<feature type="domain" description="2OGFeDO JBP1/TET oxygenase" evidence="6">
    <location>
        <begin position="347"/>
        <end position="470"/>
    </location>
</feature>
<gene>
    <name evidence="7" type="ORF">F5891DRAFT_1199443</name>
</gene>
<keyword evidence="5" id="KW-0408">Iron</keyword>
<keyword evidence="2" id="KW-0479">Metal-binding</keyword>
<reference evidence="7" key="1">
    <citation type="journal article" date="2020" name="New Phytol.">
        <title>Comparative genomics reveals dynamic genome evolution in host specialist ectomycorrhizal fungi.</title>
        <authorList>
            <person name="Lofgren L.A."/>
            <person name="Nguyen N.H."/>
            <person name="Vilgalys R."/>
            <person name="Ruytinx J."/>
            <person name="Liao H.L."/>
            <person name="Branco S."/>
            <person name="Kuo A."/>
            <person name="LaButti K."/>
            <person name="Lipzen A."/>
            <person name="Andreopoulos W."/>
            <person name="Pangilinan J."/>
            <person name="Riley R."/>
            <person name="Hundley H."/>
            <person name="Na H."/>
            <person name="Barry K."/>
            <person name="Grigoriev I.V."/>
            <person name="Stajich J.E."/>
            <person name="Kennedy P.G."/>
        </authorList>
    </citation>
    <scope>NUCLEOTIDE SEQUENCE</scope>
    <source>
        <strain evidence="7">FC203</strain>
    </source>
</reference>
<evidence type="ECO:0000313" key="8">
    <source>
        <dbReference type="Proteomes" id="UP001195769"/>
    </source>
</evidence>
<evidence type="ECO:0000313" key="7">
    <source>
        <dbReference type="EMBL" id="KAG1887949.1"/>
    </source>
</evidence>
<evidence type="ECO:0000256" key="3">
    <source>
        <dbReference type="ARBA" id="ARBA00022964"/>
    </source>
</evidence>
<comment type="caution">
    <text evidence="7">The sequence shown here is derived from an EMBL/GenBank/DDBJ whole genome shotgun (WGS) entry which is preliminary data.</text>
</comment>
<dbReference type="InterPro" id="IPR024779">
    <property type="entry name" value="2OGFeDO_JBP1/TET_oxygenase_dom"/>
</dbReference>
<dbReference type="Proteomes" id="UP001195769">
    <property type="component" value="Unassembled WGS sequence"/>
</dbReference>
<dbReference type="Pfam" id="PF12851">
    <property type="entry name" value="Tet_JBP"/>
    <property type="match status" value="1"/>
</dbReference>
<accession>A0AAD4HDH4</accession>
<sequence length="516" mass="58231">MNNTATLVPSDQIIVAYSDGEITAGQISPDLFYANSRLLAMRLYVDKSFATAMPGYAENFYTLMQWEMETFVTPFINISFLTRCSATIPKLLHAVIAILVVNKFVDRQPDVNEVLMDIKALPLSVNSATSDEYDIAHWALYQTYLAGELVYDTFMSKIHQQPVKPMSVGLLDVDTCIALEQLANVLAVAYFNPVHLKIDMVRYNESLEKYESGRSEKQEQTLLDKFPPAEQVVLRTPSVIIDSGGRIIVWYLPGAMTGMIMTDMQCATNSIGHLLNDSITTRKATEWRTHESNFYPSPDGKITPSCINISPAWFQQGREKHGFPKLDPEDGFSPQVSAALKGDVGRNITTSLQRSSILVSAALRVMHPDLYRAGIKTQVRLGEWVTQYQLEDMCHHLKHWASVFNVVSVICNRRSPPHRDPKCRPEAFDIMTTAGVYHPVIMDFMNLGIKFLYDSGSMLASSCRLVRHHMHVEQGSRIVTAWYMRDSIHNFVGTPRTDYAKYGNVQRSDPVEQKDV</sequence>
<evidence type="ECO:0000256" key="1">
    <source>
        <dbReference type="ARBA" id="ARBA00001954"/>
    </source>
</evidence>
<keyword evidence="4" id="KW-0560">Oxidoreductase</keyword>
<comment type="cofactor">
    <cofactor evidence="1">
        <name>Fe(2+)</name>
        <dbReference type="ChEBI" id="CHEBI:29033"/>
    </cofactor>
</comment>
<keyword evidence="8" id="KW-1185">Reference proteome</keyword>
<protein>
    <recommendedName>
        <fullName evidence="6">2OGFeDO JBP1/TET oxygenase domain-containing protein</fullName>
    </recommendedName>
</protein>
<dbReference type="RefSeq" id="XP_041217025.1">
    <property type="nucleotide sequence ID" value="XM_041368763.1"/>
</dbReference>
<dbReference type="AlphaFoldDB" id="A0AAD4HDH4"/>
<evidence type="ECO:0000256" key="5">
    <source>
        <dbReference type="ARBA" id="ARBA00023004"/>
    </source>
</evidence>
<evidence type="ECO:0000256" key="4">
    <source>
        <dbReference type="ARBA" id="ARBA00023002"/>
    </source>
</evidence>
<proteinExistence type="predicted"/>
<dbReference type="GO" id="GO:0046872">
    <property type="term" value="F:metal ion binding"/>
    <property type="evidence" value="ECO:0007669"/>
    <property type="project" value="UniProtKB-KW"/>
</dbReference>
<dbReference type="EMBL" id="JABBWK010000188">
    <property type="protein sequence ID" value="KAG1887949.1"/>
    <property type="molecule type" value="Genomic_DNA"/>
</dbReference>
<organism evidence="7 8">
    <name type="scientific">Suillus fuscotomentosus</name>
    <dbReference type="NCBI Taxonomy" id="1912939"/>
    <lineage>
        <taxon>Eukaryota</taxon>
        <taxon>Fungi</taxon>
        <taxon>Dikarya</taxon>
        <taxon>Basidiomycota</taxon>
        <taxon>Agaricomycotina</taxon>
        <taxon>Agaricomycetes</taxon>
        <taxon>Agaricomycetidae</taxon>
        <taxon>Boletales</taxon>
        <taxon>Suillineae</taxon>
        <taxon>Suillaceae</taxon>
        <taxon>Suillus</taxon>
    </lineage>
</organism>
<dbReference type="GO" id="GO:0051213">
    <property type="term" value="F:dioxygenase activity"/>
    <property type="evidence" value="ECO:0007669"/>
    <property type="project" value="UniProtKB-KW"/>
</dbReference>